<dbReference type="EMBL" id="UOEA01000075">
    <property type="protein sequence ID" value="VAV84856.1"/>
    <property type="molecule type" value="Genomic_DNA"/>
</dbReference>
<reference evidence="1" key="1">
    <citation type="submission" date="2018-06" db="EMBL/GenBank/DDBJ databases">
        <authorList>
            <person name="Zhirakovskaya E."/>
        </authorList>
    </citation>
    <scope>NUCLEOTIDE SEQUENCE</scope>
</reference>
<name>A0A3B0R6Z0_9ZZZZ</name>
<organism evidence="1">
    <name type="scientific">hydrothermal vent metagenome</name>
    <dbReference type="NCBI Taxonomy" id="652676"/>
    <lineage>
        <taxon>unclassified sequences</taxon>
        <taxon>metagenomes</taxon>
        <taxon>ecological metagenomes</taxon>
    </lineage>
</organism>
<dbReference type="EC" id="5.1.3.14" evidence="1"/>
<accession>A0A3B0R6Z0</accession>
<feature type="non-terminal residue" evidence="1">
    <location>
        <position position="86"/>
    </location>
</feature>
<dbReference type="SUPFAM" id="SSF53756">
    <property type="entry name" value="UDP-Glycosyltransferase/glycogen phosphorylase"/>
    <property type="match status" value="1"/>
</dbReference>
<evidence type="ECO:0000313" key="1">
    <source>
        <dbReference type="EMBL" id="VAV84856.1"/>
    </source>
</evidence>
<dbReference type="GO" id="GO:0008761">
    <property type="term" value="F:UDP-N-acetylglucosamine 2-epimerase activity"/>
    <property type="evidence" value="ECO:0007669"/>
    <property type="project" value="UniProtKB-EC"/>
</dbReference>
<sequence>MSKRKICVVVASRANYGRIKSVLQAIKDNPELELQLVVGASAVLHRFGNVIDIIRKDGFTVDATVYMVVEGENPITMAKSTGLAII</sequence>
<dbReference type="Gene3D" id="3.40.50.2000">
    <property type="entry name" value="Glycogen Phosphorylase B"/>
    <property type="match status" value="1"/>
</dbReference>
<proteinExistence type="predicted"/>
<keyword evidence="1" id="KW-0413">Isomerase</keyword>
<protein>
    <submittedName>
        <fullName evidence="1">UDP-N-acetylglucosamine 2-epimerase</fullName>
        <ecNumber evidence="1">5.1.3.14</ecNumber>
    </submittedName>
</protein>
<dbReference type="AlphaFoldDB" id="A0A3B0R6Z0"/>
<gene>
    <name evidence="1" type="ORF">MNBD_DELTA01-610</name>
</gene>